<gene>
    <name evidence="1" type="ORF">BCL90_0736</name>
    <name evidence="2" type="ORF">E3V97_11910</name>
</gene>
<evidence type="ECO:0000313" key="1">
    <source>
        <dbReference type="EMBL" id="RLJ80005.1"/>
    </source>
</evidence>
<name>A0A497Y9U7_9SPHI</name>
<evidence type="ECO:0000313" key="4">
    <source>
        <dbReference type="Proteomes" id="UP000297429"/>
    </source>
</evidence>
<evidence type="ECO:0008006" key="5">
    <source>
        <dbReference type="Google" id="ProtNLM"/>
    </source>
</evidence>
<dbReference type="EMBL" id="RCCK01000010">
    <property type="protein sequence ID" value="RLJ80005.1"/>
    <property type="molecule type" value="Genomic_DNA"/>
</dbReference>
<evidence type="ECO:0000313" key="2">
    <source>
        <dbReference type="EMBL" id="TFB31305.1"/>
    </source>
</evidence>
<reference evidence="1 3" key="1">
    <citation type="submission" date="2018-10" db="EMBL/GenBank/DDBJ databases">
        <title>Genomic Encyclopedia of Archaeal and Bacterial Type Strains, Phase II (KMG-II): from individual species to whole genera.</title>
        <authorList>
            <person name="Goeker M."/>
        </authorList>
    </citation>
    <scope>NUCLEOTIDE SEQUENCE [LARGE SCALE GENOMIC DNA]</scope>
    <source>
        <strain evidence="1 3">DSM 19624</strain>
    </source>
</reference>
<protein>
    <recommendedName>
        <fullName evidence="5">Carboxypeptidase regulatory-like domain-containing protein</fullName>
    </recommendedName>
</protein>
<dbReference type="Gene3D" id="2.60.40.1120">
    <property type="entry name" value="Carboxypeptidase-like, regulatory domain"/>
    <property type="match status" value="1"/>
</dbReference>
<keyword evidence="4" id="KW-1185">Reference proteome</keyword>
<evidence type="ECO:0000313" key="3">
    <source>
        <dbReference type="Proteomes" id="UP000273898"/>
    </source>
</evidence>
<dbReference type="SUPFAM" id="SSF49464">
    <property type="entry name" value="Carboxypeptidase regulatory domain-like"/>
    <property type="match status" value="1"/>
</dbReference>
<sequence length="225" mass="25485">MKTRINEVIIAEPCLQNWDEMDKGEGFNFCKACSKNVIDFSGYTNAEIIQLLANSGSSVCGRLSQSQLNQLNYHLAIVPTKNRNWMKYLGVLAIGMNIFVMDARAENLKEPIKITRSINNKTADKNPVVPKKVYGYVIGADNKPLAGIRLSILDTKYATFTDKNGRYEILLDNKFDFSKNQLMVESTRYSAFLTLDFSNEKQNNLKLKKSEPMIMGRVLIAPKKK</sequence>
<dbReference type="InterPro" id="IPR008969">
    <property type="entry name" value="CarboxyPept-like_regulatory"/>
</dbReference>
<accession>A0A497Y9U7</accession>
<proteinExistence type="predicted"/>
<reference evidence="2 4" key="2">
    <citation type="submission" date="2019-03" db="EMBL/GenBank/DDBJ databases">
        <authorList>
            <person name="He R.-H."/>
        </authorList>
    </citation>
    <scope>NUCLEOTIDE SEQUENCE [LARGE SCALE GENOMIC DNA]</scope>
    <source>
        <strain evidence="2 4">DSM 19624</strain>
    </source>
</reference>
<dbReference type="AlphaFoldDB" id="A0A497Y9U7"/>
<dbReference type="RefSeq" id="WP_134380556.1">
    <property type="nucleotide sequence ID" value="NZ_RCCK01000010.1"/>
</dbReference>
<organism evidence="1 3">
    <name type="scientific">Pedobacter alluvionis</name>
    <dbReference type="NCBI Taxonomy" id="475253"/>
    <lineage>
        <taxon>Bacteria</taxon>
        <taxon>Pseudomonadati</taxon>
        <taxon>Bacteroidota</taxon>
        <taxon>Sphingobacteriia</taxon>
        <taxon>Sphingobacteriales</taxon>
        <taxon>Sphingobacteriaceae</taxon>
        <taxon>Pedobacter</taxon>
    </lineage>
</organism>
<comment type="caution">
    <text evidence="1">The sequence shown here is derived from an EMBL/GenBank/DDBJ whole genome shotgun (WGS) entry which is preliminary data.</text>
</comment>
<dbReference type="Proteomes" id="UP000273898">
    <property type="component" value="Unassembled WGS sequence"/>
</dbReference>
<dbReference type="Proteomes" id="UP000297429">
    <property type="component" value="Unassembled WGS sequence"/>
</dbReference>
<dbReference type="EMBL" id="SOPX01000002">
    <property type="protein sequence ID" value="TFB31305.1"/>
    <property type="molecule type" value="Genomic_DNA"/>
</dbReference>
<dbReference type="OrthoDB" id="7432683at2"/>